<dbReference type="RefSeq" id="WP_146874088.1">
    <property type="nucleotide sequence ID" value="NZ_BJXV01000006.1"/>
</dbReference>
<gene>
    <name evidence="1" type="ORF">HVA01_12810</name>
</gene>
<dbReference type="EMBL" id="BJXV01000006">
    <property type="protein sequence ID" value="GEN27635.1"/>
    <property type="molecule type" value="Genomic_DNA"/>
</dbReference>
<dbReference type="Proteomes" id="UP000321303">
    <property type="component" value="Unassembled WGS sequence"/>
</dbReference>
<reference evidence="1 2" key="1">
    <citation type="submission" date="2019-07" db="EMBL/GenBank/DDBJ databases">
        <title>Whole genome shotgun sequence of Halomonas variabilis NBRC 102410.</title>
        <authorList>
            <person name="Hosoyama A."/>
            <person name="Uohara A."/>
            <person name="Ohji S."/>
            <person name="Ichikawa N."/>
        </authorList>
    </citation>
    <scope>NUCLEOTIDE SEQUENCE [LARGE SCALE GENOMIC DNA]</scope>
    <source>
        <strain evidence="1 2">NBRC 102410</strain>
    </source>
</reference>
<sequence>MTQVVSATYNSTMQAVNAYDELISMDFPREKVFFDKDANVVKVIVPDPGQREAQEMLNRHEPVDVQITPYEE</sequence>
<evidence type="ECO:0000313" key="1">
    <source>
        <dbReference type="EMBL" id="GEN27635.1"/>
    </source>
</evidence>
<evidence type="ECO:0008006" key="3">
    <source>
        <dbReference type="Google" id="ProtNLM"/>
    </source>
</evidence>
<organism evidence="1 2">
    <name type="scientific">Halovibrio variabilis</name>
    <dbReference type="NCBI Taxonomy" id="31910"/>
    <lineage>
        <taxon>Bacteria</taxon>
        <taxon>Pseudomonadati</taxon>
        <taxon>Pseudomonadota</taxon>
        <taxon>Gammaproteobacteria</taxon>
        <taxon>Oceanospirillales</taxon>
        <taxon>Halomonadaceae</taxon>
        <taxon>Halovibrio</taxon>
    </lineage>
</organism>
<accession>A0A511ULY2</accession>
<dbReference type="OrthoDB" id="7871407at2"/>
<evidence type="ECO:0000313" key="2">
    <source>
        <dbReference type="Proteomes" id="UP000321303"/>
    </source>
</evidence>
<comment type="caution">
    <text evidence="1">The sequence shown here is derived from an EMBL/GenBank/DDBJ whole genome shotgun (WGS) entry which is preliminary data.</text>
</comment>
<keyword evidence="2" id="KW-1185">Reference proteome</keyword>
<protein>
    <recommendedName>
        <fullName evidence="3">DUF2007 domain-containing protein</fullName>
    </recommendedName>
</protein>
<proteinExistence type="predicted"/>
<name>A0A511ULY2_9GAMM</name>
<dbReference type="AlphaFoldDB" id="A0A511ULY2"/>